<dbReference type="AlphaFoldDB" id="A0A068QTN7"/>
<name>A0A068QTN7_9GAMM</name>
<evidence type="ECO:0000313" key="2">
    <source>
        <dbReference type="Proteomes" id="UP000032721"/>
    </source>
</evidence>
<dbReference type="KEGG" id="xdo:XDD1_1501"/>
<reference evidence="1 2" key="1">
    <citation type="submission" date="2013-07" db="EMBL/GenBank/DDBJ databases">
        <authorList>
            <person name="Genoscope - CEA"/>
        </authorList>
    </citation>
    <scope>NUCLEOTIDE SEQUENCE [LARGE SCALE GENOMIC DNA]</scope>
    <source>
        <strain evidence="2">FRM16 / DSM 17909</strain>
    </source>
</reference>
<dbReference type="Proteomes" id="UP000032721">
    <property type="component" value="Chromosome"/>
</dbReference>
<dbReference type="STRING" id="351671.XDD1_1501"/>
<protein>
    <submittedName>
        <fullName evidence="1">Uncharacterized protein</fullName>
    </submittedName>
</protein>
<sequence length="54" mass="6330">MGDEGTTSPVFDIKNKRLKELCKQVDELKADDQEVIYRILDMAITQEKMKQVMR</sequence>
<dbReference type="RefSeq" id="WP_231854535.1">
    <property type="nucleotide sequence ID" value="NZ_FO704550.1"/>
</dbReference>
<accession>A0A068QTN7</accession>
<dbReference type="EMBL" id="FO704550">
    <property type="protein sequence ID" value="CDG17200.1"/>
    <property type="molecule type" value="Genomic_DNA"/>
</dbReference>
<evidence type="ECO:0000313" key="1">
    <source>
        <dbReference type="EMBL" id="CDG17200.1"/>
    </source>
</evidence>
<organism evidence="1 2">
    <name type="scientific">Xenorhabdus doucetiae</name>
    <dbReference type="NCBI Taxonomy" id="351671"/>
    <lineage>
        <taxon>Bacteria</taxon>
        <taxon>Pseudomonadati</taxon>
        <taxon>Pseudomonadota</taxon>
        <taxon>Gammaproteobacteria</taxon>
        <taxon>Enterobacterales</taxon>
        <taxon>Morganellaceae</taxon>
        <taxon>Xenorhabdus</taxon>
    </lineage>
</organism>
<dbReference type="HOGENOM" id="CLU_3049460_0_0_6"/>
<gene>
    <name evidence="1" type="ORF">XDD1_1501</name>
</gene>
<proteinExistence type="predicted"/>